<keyword evidence="1" id="KW-0547">Nucleotide-binding</keyword>
<feature type="compositionally biased region" description="Basic and acidic residues" evidence="5">
    <location>
        <begin position="376"/>
        <end position="387"/>
    </location>
</feature>
<dbReference type="GO" id="GO:0016787">
    <property type="term" value="F:hydrolase activity"/>
    <property type="evidence" value="ECO:0007669"/>
    <property type="project" value="UniProtKB-KW"/>
</dbReference>
<dbReference type="PANTHER" id="PTHR12131">
    <property type="entry name" value="ATP-DEPENDENT RNA AND DNA HELICASE"/>
    <property type="match status" value="1"/>
</dbReference>
<keyword evidence="2" id="KW-0378">Hydrolase</keyword>
<evidence type="ECO:0000256" key="4">
    <source>
        <dbReference type="ARBA" id="ARBA00022840"/>
    </source>
</evidence>
<evidence type="ECO:0000256" key="3">
    <source>
        <dbReference type="ARBA" id="ARBA00022806"/>
    </source>
</evidence>
<evidence type="ECO:0000256" key="2">
    <source>
        <dbReference type="ARBA" id="ARBA00022801"/>
    </source>
</evidence>
<comment type="caution">
    <text evidence="7">The sequence shown here is derived from an EMBL/GenBank/DDBJ whole genome shotgun (WGS) entry which is preliminary data.</text>
</comment>
<keyword evidence="4" id="KW-0067">ATP-binding</keyword>
<dbReference type="InterPro" id="IPR050699">
    <property type="entry name" value="RNA-DNA_Helicase"/>
</dbReference>
<keyword evidence="8" id="KW-1185">Reference proteome</keyword>
<dbReference type="FunFam" id="3.40.50.300:FF:000083">
    <property type="entry name" value="ATP-dependent RNA helicase DOB1"/>
    <property type="match status" value="1"/>
</dbReference>
<dbReference type="PANTHER" id="PTHR12131:SF7">
    <property type="entry name" value="EXOSOME RNA HELICASE MTR4"/>
    <property type="match status" value="1"/>
</dbReference>
<dbReference type="Pfam" id="PF00270">
    <property type="entry name" value="DEAD"/>
    <property type="match status" value="1"/>
</dbReference>
<feature type="region of interest" description="Disordered" evidence="5">
    <location>
        <begin position="355"/>
        <end position="387"/>
    </location>
</feature>
<keyword evidence="3" id="KW-0347">Helicase</keyword>
<dbReference type="OrthoDB" id="64767at2759"/>
<feature type="region of interest" description="Disordered" evidence="5">
    <location>
        <begin position="1"/>
        <end position="45"/>
    </location>
</feature>
<evidence type="ECO:0000256" key="5">
    <source>
        <dbReference type="SAM" id="MobiDB-lite"/>
    </source>
</evidence>
<dbReference type="GO" id="GO:0003676">
    <property type="term" value="F:nucleic acid binding"/>
    <property type="evidence" value="ECO:0007669"/>
    <property type="project" value="InterPro"/>
</dbReference>
<organism evidence="7 8">
    <name type="scientific">Reticulomyxa filosa</name>
    <dbReference type="NCBI Taxonomy" id="46433"/>
    <lineage>
        <taxon>Eukaryota</taxon>
        <taxon>Sar</taxon>
        <taxon>Rhizaria</taxon>
        <taxon>Retaria</taxon>
        <taxon>Foraminifera</taxon>
        <taxon>Monothalamids</taxon>
        <taxon>Reticulomyxidae</taxon>
        <taxon>Reticulomyxa</taxon>
    </lineage>
</organism>
<dbReference type="GO" id="GO:0005634">
    <property type="term" value="C:nucleus"/>
    <property type="evidence" value="ECO:0007669"/>
    <property type="project" value="TreeGrafter"/>
</dbReference>
<evidence type="ECO:0000313" key="8">
    <source>
        <dbReference type="Proteomes" id="UP000023152"/>
    </source>
</evidence>
<dbReference type="PROSITE" id="PS51192">
    <property type="entry name" value="HELICASE_ATP_BIND_1"/>
    <property type="match status" value="1"/>
</dbReference>
<reference evidence="7 8" key="1">
    <citation type="journal article" date="2013" name="Curr. Biol.">
        <title>The Genome of the Foraminiferan Reticulomyxa filosa.</title>
        <authorList>
            <person name="Glockner G."/>
            <person name="Hulsmann N."/>
            <person name="Schleicher M."/>
            <person name="Noegel A.A."/>
            <person name="Eichinger L."/>
            <person name="Gallinger C."/>
            <person name="Pawlowski J."/>
            <person name="Sierra R."/>
            <person name="Euteneuer U."/>
            <person name="Pillet L."/>
            <person name="Moustafa A."/>
            <person name="Platzer M."/>
            <person name="Groth M."/>
            <person name="Szafranski K."/>
            <person name="Schliwa M."/>
        </authorList>
    </citation>
    <scope>NUCLEOTIDE SEQUENCE [LARGE SCALE GENOMIC DNA]</scope>
</reference>
<name>X6MY06_RETFI</name>
<dbReference type="GO" id="GO:0004386">
    <property type="term" value="F:helicase activity"/>
    <property type="evidence" value="ECO:0007669"/>
    <property type="project" value="UniProtKB-KW"/>
</dbReference>
<evidence type="ECO:0000313" key="7">
    <source>
        <dbReference type="EMBL" id="ETO18511.1"/>
    </source>
</evidence>
<dbReference type="InterPro" id="IPR027417">
    <property type="entry name" value="P-loop_NTPase"/>
</dbReference>
<evidence type="ECO:0000256" key="1">
    <source>
        <dbReference type="ARBA" id="ARBA00022741"/>
    </source>
</evidence>
<dbReference type="GO" id="GO:0005524">
    <property type="term" value="F:ATP binding"/>
    <property type="evidence" value="ECO:0007669"/>
    <property type="project" value="UniProtKB-KW"/>
</dbReference>
<dbReference type="GO" id="GO:0000460">
    <property type="term" value="P:maturation of 5.8S rRNA"/>
    <property type="evidence" value="ECO:0007669"/>
    <property type="project" value="TreeGrafter"/>
</dbReference>
<feature type="non-terminal residue" evidence="7">
    <location>
        <position position="424"/>
    </location>
</feature>
<dbReference type="Proteomes" id="UP000023152">
    <property type="component" value="Unassembled WGS sequence"/>
</dbReference>
<dbReference type="AlphaFoldDB" id="X6MY06"/>
<protein>
    <recommendedName>
        <fullName evidence="6">Helicase ATP-binding domain-containing protein</fullName>
    </recommendedName>
</protein>
<accession>X6MY06</accession>
<feature type="domain" description="Helicase ATP-binding" evidence="6">
    <location>
        <begin position="149"/>
        <end position="305"/>
    </location>
</feature>
<gene>
    <name evidence="7" type="ORF">RFI_18754</name>
</gene>
<evidence type="ECO:0000259" key="6">
    <source>
        <dbReference type="PROSITE" id="PS51192"/>
    </source>
</evidence>
<sequence length="424" mass="47971">MKRKAVDMDNSASSLSKRQRLSDGSSEDMIGGATGEQQRRTEATATATAIATMAREERGFSDPFNRAKDEGFFLPKASNDYIKFEKYQAQHVEELDVTGCVHKIAYPPTRDEEELSRLQTRTAMELSKKVSIPARTFKYELDVFQSQSVACIEGSHNVLVAAHTSAGKTTVAEYAIAKALKDNQRVIYTSPIKALSNQKYRQLHEHFFDVGLMTGDVTINRQAGCLVMTTEILRNMLYRGAEIIREISWVIFDEIHYMKDPVRGVVWEETLILLPPQARFVFLSATIPNSVEFAKWIAKINGNPCHVIYTEFRPVPLQHYIFPTGGNGIHLVVDHKGEFRETNFQKALNQIRLSQTNGDEDGHNNNASAKKGPSRRSKESKQTTAENARKDDTFKLVKMIMEREFDPCIVFAFSKKEVEELALH</sequence>
<dbReference type="Gene3D" id="3.40.50.300">
    <property type="entry name" value="P-loop containing nucleotide triphosphate hydrolases"/>
    <property type="match status" value="2"/>
</dbReference>
<dbReference type="EMBL" id="ASPP01014808">
    <property type="protein sequence ID" value="ETO18511.1"/>
    <property type="molecule type" value="Genomic_DNA"/>
</dbReference>
<proteinExistence type="predicted"/>
<dbReference type="InterPro" id="IPR011545">
    <property type="entry name" value="DEAD/DEAH_box_helicase_dom"/>
</dbReference>
<dbReference type="InterPro" id="IPR014001">
    <property type="entry name" value="Helicase_ATP-bd"/>
</dbReference>
<dbReference type="SMART" id="SM00487">
    <property type="entry name" value="DEXDc"/>
    <property type="match status" value="1"/>
</dbReference>
<dbReference type="SUPFAM" id="SSF52540">
    <property type="entry name" value="P-loop containing nucleoside triphosphate hydrolases"/>
    <property type="match status" value="1"/>
</dbReference>